<organism evidence="1 2">
    <name type="scientific">Araneus ventricosus</name>
    <name type="common">Orbweaver spider</name>
    <name type="synonym">Epeira ventricosa</name>
    <dbReference type="NCBI Taxonomy" id="182803"/>
    <lineage>
        <taxon>Eukaryota</taxon>
        <taxon>Metazoa</taxon>
        <taxon>Ecdysozoa</taxon>
        <taxon>Arthropoda</taxon>
        <taxon>Chelicerata</taxon>
        <taxon>Arachnida</taxon>
        <taxon>Araneae</taxon>
        <taxon>Araneomorphae</taxon>
        <taxon>Entelegynae</taxon>
        <taxon>Araneoidea</taxon>
        <taxon>Araneidae</taxon>
        <taxon>Araneus</taxon>
    </lineage>
</organism>
<accession>A0A4Y2DPZ4</accession>
<keyword evidence="2" id="KW-1185">Reference proteome</keyword>
<comment type="caution">
    <text evidence="1">The sequence shown here is derived from an EMBL/GenBank/DDBJ whole genome shotgun (WGS) entry which is preliminary data.</text>
</comment>
<dbReference type="OrthoDB" id="7699172at2759"/>
<gene>
    <name evidence="1" type="ORF">AVEN_137257_1</name>
</gene>
<protein>
    <recommendedName>
        <fullName evidence="3">Pre-C2HC domain-containing protein</fullName>
    </recommendedName>
</protein>
<sequence>MKTTLKLPKCIIYGLPSDSKKDEVQEAIDLNFPNNNSPDLKFLFSVKGRMGKLHWVFQTPPEILKAIYQNKNKMFVNWESHKVKEFLSFRKCTRCQSYDHTTQKCDSHYPYCNFCAKNTCKSTVEAQSHHA</sequence>
<dbReference type="Proteomes" id="UP000499080">
    <property type="component" value="Unassembled WGS sequence"/>
</dbReference>
<evidence type="ECO:0008006" key="3">
    <source>
        <dbReference type="Google" id="ProtNLM"/>
    </source>
</evidence>
<evidence type="ECO:0000313" key="1">
    <source>
        <dbReference type="EMBL" id="GBM18880.1"/>
    </source>
</evidence>
<evidence type="ECO:0000313" key="2">
    <source>
        <dbReference type="Proteomes" id="UP000499080"/>
    </source>
</evidence>
<proteinExistence type="predicted"/>
<name>A0A4Y2DPZ4_ARAVE</name>
<reference evidence="1 2" key="1">
    <citation type="journal article" date="2019" name="Sci. Rep.">
        <title>Orb-weaving spider Araneus ventricosus genome elucidates the spidroin gene catalogue.</title>
        <authorList>
            <person name="Kono N."/>
            <person name="Nakamura H."/>
            <person name="Ohtoshi R."/>
            <person name="Moran D.A.P."/>
            <person name="Shinohara A."/>
            <person name="Yoshida Y."/>
            <person name="Fujiwara M."/>
            <person name="Mori M."/>
            <person name="Tomita M."/>
            <person name="Arakawa K."/>
        </authorList>
    </citation>
    <scope>NUCLEOTIDE SEQUENCE [LARGE SCALE GENOMIC DNA]</scope>
</reference>
<dbReference type="EMBL" id="BGPR01000413">
    <property type="protein sequence ID" value="GBM18880.1"/>
    <property type="molecule type" value="Genomic_DNA"/>
</dbReference>
<dbReference type="AlphaFoldDB" id="A0A4Y2DPZ4"/>